<dbReference type="PANTHER" id="PTHR12957">
    <property type="entry name" value="DEAD/H BOX POLYPEPTIDE 26/DICE1-RELATED"/>
    <property type="match status" value="1"/>
</dbReference>
<dbReference type="PaxDb" id="2850-Phatr47113"/>
<dbReference type="KEGG" id="pti:PHATRDRAFT_47113"/>
<dbReference type="HOGENOM" id="CLU_298362_0_0_1"/>
<evidence type="ECO:0000259" key="2">
    <source>
        <dbReference type="Pfam" id="PF25462"/>
    </source>
</evidence>
<dbReference type="GO" id="GO:0034472">
    <property type="term" value="P:snRNA 3'-end processing"/>
    <property type="evidence" value="ECO:0007669"/>
    <property type="project" value="TreeGrafter"/>
</dbReference>
<dbReference type="GeneID" id="7201915"/>
<sequence>MIVVFVVDTSPSMGRPAMGDSGLSRLDLAKQAVEDLCRQLRKRQIEHHRVLQEQSQAVQRSLINLGLDCTTPHSFLLLSTSRQHPDTATCAAGGRLLVGFSEGAPERLSATESSSSISADIPPLMQLQTHMETFQRELKGLQAAKWDPSHSPFPDGAGGASGLNSALSSGLQLLSRYRLQNRQTENFGMGRLPSTSLVMPNGAPATAALQPACLVLVTDGACLRQPPKLGGGSLQLQYGSQPLREFYTEPFRWDQRIFCLGVGSRPGITGSQYLHPQLRALCEVTGGAHWMVRTSTALHAVTESILRRISPPLPRELPLPDPLSSQETNTHATQAASVLGALPGASYVNGGPVCCFQGIESDELGRPSPKLRAMLMYVSTMATIGAEAEAPILSPPLWCIPESFFPSKKLDSLPPRPAQPLLYFSKYPSNLGLKSFEPLHVIKMLNRLDQTLAANRKAMAQTVKSLHRDVYICEWLGQEGGKPVQVNISSRQEFFPVFVAGGKPLSEDGESYLNIGILHVPTTNSAVTESAKPTRLVTLTLLPPDPHILLPLLIRAVDVENRFLSKMQSKVNDAVSVRAPISKTLVPMDEQWRSEFKGYMFRVPPYYQHALRRCLRTILPSSVHSLLNADSVESITLQCFSTVCLQKIRNGEQIARDYNERLERQEENLRKRGGIQLDFGHRNERLVIPRYGNYDSRTSIESYLSALRNMPAPWKVKTGGLNVHGSKSEKLTCVLSQEIVVGKDEPQKTAIDALGGLPVTCLMAYYESRRKWLFGGTGLSTRGVHVEGVNNGGSNSQRCHSIPSKEEPFLLALAGVGVSMLNQTTTTKMGDYRERLLFSKPPVVGYGSNDFAGVAATTATDGSPMWSVDNDAMPMPFFDEKTGEFIDSVQARMRTRLMVNFGNPYKEKRADSLIPEKYQSQSPSIKQRIEGGPNGRIPRVAPGSAPPESFNSVEEGEAVFVLKSPSRQSLKREQPGEPKSGSVVKRSRSEFGNTRQRGRASAPAPAQLGHKANGEAVNWSLIGTRFHWSPSQTSKCEINANY</sequence>
<gene>
    <name evidence="3" type="ORF">PHATRDRAFT_47113</name>
</gene>
<accession>B7G2I6</accession>
<reference evidence="3 4" key="1">
    <citation type="journal article" date="2008" name="Nature">
        <title>The Phaeodactylum genome reveals the evolutionary history of diatom genomes.</title>
        <authorList>
            <person name="Bowler C."/>
            <person name="Allen A.E."/>
            <person name="Badger J.H."/>
            <person name="Grimwood J."/>
            <person name="Jabbari K."/>
            <person name="Kuo A."/>
            <person name="Maheswari U."/>
            <person name="Martens C."/>
            <person name="Maumus F."/>
            <person name="Otillar R.P."/>
            <person name="Rayko E."/>
            <person name="Salamov A."/>
            <person name="Vandepoele K."/>
            <person name="Beszteri B."/>
            <person name="Gruber A."/>
            <person name="Heijde M."/>
            <person name="Katinka M."/>
            <person name="Mock T."/>
            <person name="Valentin K."/>
            <person name="Verret F."/>
            <person name="Berges J.A."/>
            <person name="Brownlee C."/>
            <person name="Cadoret J.P."/>
            <person name="Chiovitti A."/>
            <person name="Choi C.J."/>
            <person name="Coesel S."/>
            <person name="De Martino A."/>
            <person name="Detter J.C."/>
            <person name="Durkin C."/>
            <person name="Falciatore A."/>
            <person name="Fournet J."/>
            <person name="Haruta M."/>
            <person name="Huysman M.J."/>
            <person name="Jenkins B.D."/>
            <person name="Jiroutova K."/>
            <person name="Jorgensen R.E."/>
            <person name="Joubert Y."/>
            <person name="Kaplan A."/>
            <person name="Kroger N."/>
            <person name="Kroth P.G."/>
            <person name="La Roche J."/>
            <person name="Lindquist E."/>
            <person name="Lommer M."/>
            <person name="Martin-Jezequel V."/>
            <person name="Lopez P.J."/>
            <person name="Lucas S."/>
            <person name="Mangogna M."/>
            <person name="McGinnis K."/>
            <person name="Medlin L.K."/>
            <person name="Montsant A."/>
            <person name="Oudot-Le Secq M.P."/>
            <person name="Napoli C."/>
            <person name="Obornik M."/>
            <person name="Parker M.S."/>
            <person name="Petit J.L."/>
            <person name="Porcel B.M."/>
            <person name="Poulsen N."/>
            <person name="Robison M."/>
            <person name="Rychlewski L."/>
            <person name="Rynearson T.A."/>
            <person name="Schmutz J."/>
            <person name="Shapiro H."/>
            <person name="Siaut M."/>
            <person name="Stanley M."/>
            <person name="Sussman M.R."/>
            <person name="Taylor A.R."/>
            <person name="Vardi A."/>
            <person name="von Dassow P."/>
            <person name="Vyverman W."/>
            <person name="Willis A."/>
            <person name="Wyrwicz L.S."/>
            <person name="Rokhsar D.S."/>
            <person name="Weissenbach J."/>
            <person name="Armbrust E.V."/>
            <person name="Green B.R."/>
            <person name="Van de Peer Y."/>
            <person name="Grigoriev I.V."/>
        </authorList>
    </citation>
    <scope>NUCLEOTIDE SEQUENCE [LARGE SCALE GENOMIC DNA]</scope>
    <source>
        <strain evidence="3 4">CCAP 1055/1</strain>
    </source>
</reference>
<dbReference type="SUPFAM" id="SSF53300">
    <property type="entry name" value="vWA-like"/>
    <property type="match status" value="1"/>
</dbReference>
<dbReference type="RefSeq" id="XP_002181214.1">
    <property type="nucleotide sequence ID" value="XM_002181178.1"/>
</dbReference>
<organism evidence="3 4">
    <name type="scientific">Phaeodactylum tricornutum (strain CCAP 1055/1)</name>
    <dbReference type="NCBI Taxonomy" id="556484"/>
    <lineage>
        <taxon>Eukaryota</taxon>
        <taxon>Sar</taxon>
        <taxon>Stramenopiles</taxon>
        <taxon>Ochrophyta</taxon>
        <taxon>Bacillariophyta</taxon>
        <taxon>Bacillariophyceae</taxon>
        <taxon>Bacillariophycidae</taxon>
        <taxon>Naviculales</taxon>
        <taxon>Phaeodactylaceae</taxon>
        <taxon>Phaeodactylum</taxon>
    </lineage>
</organism>
<feature type="domain" description="Integrator complex subunit 6-like beta-barrel" evidence="2">
    <location>
        <begin position="391"/>
        <end position="427"/>
    </location>
</feature>
<dbReference type="STRING" id="556484.B7G2I6"/>
<dbReference type="InterPro" id="IPR036465">
    <property type="entry name" value="vWFA_dom_sf"/>
</dbReference>
<proteinExistence type="predicted"/>
<dbReference type="Pfam" id="PF25462">
    <property type="entry name" value="Beta-barrel_INTS6"/>
    <property type="match status" value="1"/>
</dbReference>
<dbReference type="Proteomes" id="UP000000759">
    <property type="component" value="Chromosome 12"/>
</dbReference>
<reference evidence="4" key="2">
    <citation type="submission" date="2008-08" db="EMBL/GenBank/DDBJ databases">
        <authorList>
            <consortium name="Diatom Consortium"/>
            <person name="Grigoriev I."/>
            <person name="Grimwood J."/>
            <person name="Kuo A."/>
            <person name="Otillar R.P."/>
            <person name="Salamov A."/>
            <person name="Detter J.C."/>
            <person name="Lindquist E."/>
            <person name="Shapiro H."/>
            <person name="Lucas S."/>
            <person name="Glavina del Rio T."/>
            <person name="Pitluck S."/>
            <person name="Rokhsar D."/>
            <person name="Bowler C."/>
        </authorList>
    </citation>
    <scope>GENOME REANNOTATION</scope>
    <source>
        <strain evidence="4">CCAP 1055/1</strain>
    </source>
</reference>
<dbReference type="EMBL" id="CM000614">
    <property type="protein sequence ID" value="EEC47137.1"/>
    <property type="molecule type" value="Genomic_DNA"/>
</dbReference>
<dbReference type="InParanoid" id="B7G2I6"/>
<evidence type="ECO:0000313" key="3">
    <source>
        <dbReference type="EMBL" id="EEC47137.1"/>
    </source>
</evidence>
<evidence type="ECO:0000256" key="1">
    <source>
        <dbReference type="SAM" id="MobiDB-lite"/>
    </source>
</evidence>
<dbReference type="InterPro" id="IPR051113">
    <property type="entry name" value="Integrator_subunit6"/>
</dbReference>
<name>B7G2I6_PHATC</name>
<protein>
    <recommendedName>
        <fullName evidence="2">Integrator complex subunit 6-like beta-barrel domain-containing protein</fullName>
    </recommendedName>
</protein>
<dbReference type="InterPro" id="IPR057413">
    <property type="entry name" value="Beta-barrel_INTS6"/>
</dbReference>
<dbReference type="eggNOG" id="KOG3768">
    <property type="taxonomic scope" value="Eukaryota"/>
</dbReference>
<dbReference type="GO" id="GO:0032039">
    <property type="term" value="C:integrator complex"/>
    <property type="evidence" value="ECO:0007669"/>
    <property type="project" value="TreeGrafter"/>
</dbReference>
<dbReference type="OrthoDB" id="9449012at2759"/>
<feature type="region of interest" description="Disordered" evidence="1">
    <location>
        <begin position="916"/>
        <end position="1011"/>
    </location>
</feature>
<evidence type="ECO:0000313" key="4">
    <source>
        <dbReference type="Proteomes" id="UP000000759"/>
    </source>
</evidence>
<keyword evidence="4" id="KW-1185">Reference proteome</keyword>
<dbReference type="AlphaFoldDB" id="B7G2I6"/>
<dbReference type="PANTHER" id="PTHR12957:SF2">
    <property type="entry name" value="INTEGRATOR COMPLEX SUBUNIT 6"/>
    <property type="match status" value="1"/>
</dbReference>